<gene>
    <name evidence="1" type="ORF">LCGC14_2949800</name>
</gene>
<reference evidence="1" key="1">
    <citation type="journal article" date="2015" name="Nature">
        <title>Complex archaea that bridge the gap between prokaryotes and eukaryotes.</title>
        <authorList>
            <person name="Spang A."/>
            <person name="Saw J.H."/>
            <person name="Jorgensen S.L."/>
            <person name="Zaremba-Niedzwiedzka K."/>
            <person name="Martijn J."/>
            <person name="Lind A.E."/>
            <person name="van Eijk R."/>
            <person name="Schleper C."/>
            <person name="Guy L."/>
            <person name="Ettema T.J."/>
        </authorList>
    </citation>
    <scope>NUCLEOTIDE SEQUENCE</scope>
</reference>
<dbReference type="AlphaFoldDB" id="A0A0F8Y2V6"/>
<organism evidence="1">
    <name type="scientific">marine sediment metagenome</name>
    <dbReference type="NCBI Taxonomy" id="412755"/>
    <lineage>
        <taxon>unclassified sequences</taxon>
        <taxon>metagenomes</taxon>
        <taxon>ecological metagenomes</taxon>
    </lineage>
</organism>
<accession>A0A0F8Y2V6</accession>
<evidence type="ECO:0000313" key="1">
    <source>
        <dbReference type="EMBL" id="KKK67865.1"/>
    </source>
</evidence>
<proteinExistence type="predicted"/>
<name>A0A0F8Y2V6_9ZZZZ</name>
<protein>
    <submittedName>
        <fullName evidence="1">Uncharacterized protein</fullName>
    </submittedName>
</protein>
<dbReference type="EMBL" id="LAZR01059402">
    <property type="protein sequence ID" value="KKK67865.1"/>
    <property type="molecule type" value="Genomic_DNA"/>
</dbReference>
<comment type="caution">
    <text evidence="1">The sequence shown here is derived from an EMBL/GenBank/DDBJ whole genome shotgun (WGS) entry which is preliminary data.</text>
</comment>
<sequence length="266" mass="28589">MLEDTMPSTRGLVEGDLGPLRRFTGILDSAPTEVKTYGEGDSARASTQVKLNIKDIDVKEAVEPYHFPIYTITLSQSNRKKSRWGVLSEGTPTDRNIGFNNVADQQYTPEQLDPGNANYMKPSDRMDLIRDCMGKRLGFVMTDGLDGRPASMDLYDGRADEDRPTPAWTVYEIEGVGVAGGGSGVSAMDLAMGLLDGKTLADFNKAALDNPIIRADTALLQSIGMPPTAANSFANVLKQSGKFYQDDAGVFHAGTVPVVPTPVPAA</sequence>